<evidence type="ECO:0000313" key="1">
    <source>
        <dbReference type="EMBL" id="SUP83531.1"/>
    </source>
</evidence>
<dbReference type="EMBL" id="UHJC01000001">
    <property type="protein sequence ID" value="SUP83531.1"/>
    <property type="molecule type" value="Genomic_DNA"/>
</dbReference>
<accession>A0A380Q9J3</accession>
<dbReference type="AlphaFoldDB" id="A0A380Q9J3"/>
<protein>
    <submittedName>
        <fullName evidence="1">Uncharacterized protein</fullName>
    </submittedName>
</protein>
<reference evidence="1 2" key="1">
    <citation type="submission" date="2018-06" db="EMBL/GenBank/DDBJ databases">
        <authorList>
            <consortium name="Pathogen Informatics"/>
            <person name="Doyle S."/>
        </authorList>
    </citation>
    <scope>NUCLEOTIDE SEQUENCE [LARGE SCALE GENOMIC DNA]</scope>
    <source>
        <strain evidence="1 2">NCTC8580</strain>
    </source>
</reference>
<name>A0A380Q9J3_YERPU</name>
<organism evidence="1 2">
    <name type="scientific">Yersinia pseudotuberculosis</name>
    <dbReference type="NCBI Taxonomy" id="633"/>
    <lineage>
        <taxon>Bacteria</taxon>
        <taxon>Pseudomonadati</taxon>
        <taxon>Pseudomonadota</taxon>
        <taxon>Gammaproteobacteria</taxon>
        <taxon>Enterobacterales</taxon>
        <taxon>Yersiniaceae</taxon>
        <taxon>Yersinia</taxon>
    </lineage>
</organism>
<gene>
    <name evidence="1" type="ORF">NCTC8580_02612</name>
</gene>
<proteinExistence type="predicted"/>
<sequence length="54" mass="6656">MIHAIHLPNLGSWHYEHSKKTPCQLIAHRVGRPYYRVVNRSFLFRPIYSYYFKY</sequence>
<evidence type="ECO:0000313" key="2">
    <source>
        <dbReference type="Proteomes" id="UP000255087"/>
    </source>
</evidence>
<dbReference type="Proteomes" id="UP000255087">
    <property type="component" value="Unassembled WGS sequence"/>
</dbReference>